<keyword evidence="8" id="KW-1185">Reference proteome</keyword>
<dbReference type="InterPro" id="IPR004089">
    <property type="entry name" value="MCPsignal_dom"/>
</dbReference>
<dbReference type="CDD" id="cd06225">
    <property type="entry name" value="HAMP"/>
    <property type="match status" value="1"/>
</dbReference>
<dbReference type="InterPro" id="IPR003660">
    <property type="entry name" value="HAMP_dom"/>
</dbReference>
<evidence type="ECO:0000313" key="7">
    <source>
        <dbReference type="EMBL" id="MDQ0504242.1"/>
    </source>
</evidence>
<dbReference type="PROSITE" id="PS50885">
    <property type="entry name" value="HAMP"/>
    <property type="match status" value="1"/>
</dbReference>
<protein>
    <submittedName>
        <fullName evidence="7">Methyl-accepting chemotaxis protein</fullName>
    </submittedName>
</protein>
<dbReference type="RefSeq" id="WP_237347227.1">
    <property type="nucleotide sequence ID" value="NZ_JABWGX010000030.1"/>
</dbReference>
<dbReference type="SUPFAM" id="SSF58104">
    <property type="entry name" value="Methyl-accepting chemotaxis protein (MCP) signaling domain"/>
    <property type="match status" value="1"/>
</dbReference>
<evidence type="ECO:0000256" key="1">
    <source>
        <dbReference type="ARBA" id="ARBA00023224"/>
    </source>
</evidence>
<reference evidence="7 8" key="1">
    <citation type="submission" date="2023-07" db="EMBL/GenBank/DDBJ databases">
        <title>Genomic Encyclopedia of Type Strains, Phase IV (KMG-IV): sequencing the most valuable type-strain genomes for metagenomic binning, comparative biology and taxonomic classification.</title>
        <authorList>
            <person name="Goeker M."/>
        </authorList>
    </citation>
    <scope>NUCLEOTIDE SEQUENCE [LARGE SCALE GENOMIC DNA]</scope>
    <source>
        <strain evidence="7 8">DSM 3770</strain>
    </source>
</reference>
<dbReference type="PROSITE" id="PS50111">
    <property type="entry name" value="CHEMOTAXIS_TRANSDUC_2"/>
    <property type="match status" value="1"/>
</dbReference>
<feature type="domain" description="Methyl-accepting transducer" evidence="5">
    <location>
        <begin position="308"/>
        <end position="530"/>
    </location>
</feature>
<dbReference type="SMART" id="SM00283">
    <property type="entry name" value="MA"/>
    <property type="match status" value="1"/>
</dbReference>
<evidence type="ECO:0000313" key="8">
    <source>
        <dbReference type="Proteomes" id="UP001241747"/>
    </source>
</evidence>
<evidence type="ECO:0000256" key="3">
    <source>
        <dbReference type="PROSITE-ProRule" id="PRU00284"/>
    </source>
</evidence>
<proteinExistence type="inferred from homology"/>
<keyword evidence="4" id="KW-0812">Transmembrane</keyword>
<gene>
    <name evidence="7" type="ORF">QOZ94_001016</name>
</gene>
<dbReference type="SMART" id="SM00304">
    <property type="entry name" value="HAMP"/>
    <property type="match status" value="1"/>
</dbReference>
<keyword evidence="4" id="KW-0472">Membrane</keyword>
<organism evidence="7 8">
    <name type="scientific">Xanthobacter agilis</name>
    <dbReference type="NCBI Taxonomy" id="47492"/>
    <lineage>
        <taxon>Bacteria</taxon>
        <taxon>Pseudomonadati</taxon>
        <taxon>Pseudomonadota</taxon>
        <taxon>Alphaproteobacteria</taxon>
        <taxon>Hyphomicrobiales</taxon>
        <taxon>Xanthobacteraceae</taxon>
        <taxon>Xanthobacter</taxon>
    </lineage>
</organism>
<keyword evidence="1 3" id="KW-0807">Transducer</keyword>
<dbReference type="Proteomes" id="UP001241747">
    <property type="component" value="Unassembled WGS sequence"/>
</dbReference>
<dbReference type="EMBL" id="JAUSVY010000002">
    <property type="protein sequence ID" value="MDQ0504242.1"/>
    <property type="molecule type" value="Genomic_DNA"/>
</dbReference>
<sequence length="565" mass="59174">MWFKNWPLTWKVISLLFVLGAVSLCGGYFATSKMLWIDEIYSELLDHQATAGVNLADAGRYIAKYSAAIPQRADADNTMDMFRTSTLLDVGLDGFKSNIEKAKELLPDRAAELGGLLADFQKAVDGPCADAITIAEGASAEKKAKLAEAMKDSCDPALDAVIDRLTQFNRQLTKDIAGEKVILSTTAQDTAWLTLIAMSGATLLVILLAALAVRLAVVRPVQRMMAVMAALGRGDLDVTVTGTDRKEEIGAIARALETLRGHLRAAEGLRQDAEERERSERDLLERREELAHAFIARMQTLAAGFVQSSSEVADAAKGLSTTAEETSRQAQTVAAAAEQAAINVQTVAASSEQMAASVHEINGQVVRSASVADTAFAEAEASNARIGALAASASAIGDVIAIIKTIATQTNLLALNATIEAARAGEAGRGFAVVAAEVKDLAGQTAKATEEIATKIAEIQLATDGTVRSMTEIVRVIAAIKENASVIATAVEQQGAATSEIAQSCQQAATGTQQVTQNISTVGRAAETTGSASTQLLALSGGLSSQASDLRHVVEGFVKDFAAAA</sequence>
<dbReference type="PANTHER" id="PTHR32089">
    <property type="entry name" value="METHYL-ACCEPTING CHEMOTAXIS PROTEIN MCPB"/>
    <property type="match status" value="1"/>
</dbReference>
<dbReference type="Pfam" id="PF00015">
    <property type="entry name" value="MCPsignal"/>
    <property type="match status" value="1"/>
</dbReference>
<dbReference type="Pfam" id="PF00672">
    <property type="entry name" value="HAMP"/>
    <property type="match status" value="1"/>
</dbReference>
<feature type="domain" description="HAMP" evidence="6">
    <location>
        <begin position="215"/>
        <end position="268"/>
    </location>
</feature>
<evidence type="ECO:0000256" key="2">
    <source>
        <dbReference type="ARBA" id="ARBA00029447"/>
    </source>
</evidence>
<keyword evidence="4" id="KW-1133">Transmembrane helix</keyword>
<dbReference type="PANTHER" id="PTHR32089:SF112">
    <property type="entry name" value="LYSOZYME-LIKE PROTEIN-RELATED"/>
    <property type="match status" value="1"/>
</dbReference>
<comment type="similarity">
    <text evidence="2">Belongs to the methyl-accepting chemotaxis (MCP) protein family.</text>
</comment>
<dbReference type="Gene3D" id="1.10.287.950">
    <property type="entry name" value="Methyl-accepting chemotaxis protein"/>
    <property type="match status" value="1"/>
</dbReference>
<comment type="caution">
    <text evidence="7">The sequence shown here is derived from an EMBL/GenBank/DDBJ whole genome shotgun (WGS) entry which is preliminary data.</text>
</comment>
<evidence type="ECO:0000259" key="5">
    <source>
        <dbReference type="PROSITE" id="PS50111"/>
    </source>
</evidence>
<evidence type="ECO:0000259" key="6">
    <source>
        <dbReference type="PROSITE" id="PS50885"/>
    </source>
</evidence>
<name>A0ABU0LAX1_XANAG</name>
<accession>A0ABU0LAX1</accession>
<dbReference type="Gene3D" id="6.10.340.10">
    <property type="match status" value="1"/>
</dbReference>
<feature type="transmembrane region" description="Helical" evidence="4">
    <location>
        <begin position="191"/>
        <end position="217"/>
    </location>
</feature>
<evidence type="ECO:0000256" key="4">
    <source>
        <dbReference type="SAM" id="Phobius"/>
    </source>
</evidence>